<feature type="region of interest" description="Disordered" evidence="1">
    <location>
        <begin position="786"/>
        <end position="809"/>
    </location>
</feature>
<dbReference type="Proteomes" id="UP000239863">
    <property type="component" value="Unassembled WGS sequence"/>
</dbReference>
<evidence type="ECO:0000313" key="4">
    <source>
        <dbReference type="Proteomes" id="UP000239863"/>
    </source>
</evidence>
<feature type="transmembrane region" description="Helical" evidence="2">
    <location>
        <begin position="405"/>
        <end position="426"/>
    </location>
</feature>
<gene>
    <name evidence="3" type="ORF">BD821_103125</name>
</gene>
<protein>
    <submittedName>
        <fullName evidence="3">Uncharacterized protein</fullName>
    </submittedName>
</protein>
<dbReference type="Gene3D" id="3.40.50.880">
    <property type="match status" value="1"/>
</dbReference>
<dbReference type="STRING" id="37659.GCA_000703125_02054"/>
<dbReference type="RefSeq" id="WP_104409411.1">
    <property type="nucleotide sequence ID" value="NZ_PTIS01000003.1"/>
</dbReference>
<dbReference type="EMBL" id="PTIS01000003">
    <property type="protein sequence ID" value="PPK48997.1"/>
    <property type="molecule type" value="Genomic_DNA"/>
</dbReference>
<organism evidence="3 4">
    <name type="scientific">Clostridium algidicarnis DSM 15099</name>
    <dbReference type="NCBI Taxonomy" id="1121295"/>
    <lineage>
        <taxon>Bacteria</taxon>
        <taxon>Bacillati</taxon>
        <taxon>Bacillota</taxon>
        <taxon>Clostridia</taxon>
        <taxon>Eubacteriales</taxon>
        <taxon>Clostridiaceae</taxon>
        <taxon>Clostridium</taxon>
    </lineage>
</organism>
<accession>A0A2S6FZE1</accession>
<comment type="caution">
    <text evidence="3">The sequence shown here is derived from an EMBL/GenBank/DDBJ whole genome shotgun (WGS) entry which is preliminary data.</text>
</comment>
<keyword evidence="2" id="KW-0472">Membrane</keyword>
<reference evidence="3 4" key="1">
    <citation type="submission" date="2018-02" db="EMBL/GenBank/DDBJ databases">
        <title>Genomic Encyclopedia of Archaeal and Bacterial Type Strains, Phase II (KMG-II): from individual species to whole genera.</title>
        <authorList>
            <person name="Goeker M."/>
        </authorList>
    </citation>
    <scope>NUCLEOTIDE SEQUENCE [LARGE SCALE GENOMIC DNA]</scope>
    <source>
        <strain evidence="3 4">DSM 15099</strain>
    </source>
</reference>
<dbReference type="OrthoDB" id="137965at2"/>
<keyword evidence="2" id="KW-0812">Transmembrane</keyword>
<keyword evidence="2" id="KW-1133">Transmembrane helix</keyword>
<name>A0A2S6FZE1_9CLOT</name>
<evidence type="ECO:0000256" key="2">
    <source>
        <dbReference type="SAM" id="Phobius"/>
    </source>
</evidence>
<sequence>MKYRGNKKVILFICAFIFLLICGGNGKAVSAEPVDGDIEITVEYGFDGRYKIGNNIPIFIEVKNGNKDIEGELQIKFPTTQNQYNIYSQAINLPKESKKNFIIAIPFMDISNEIEVLIEQNNKPLGSTKVRIENGRLLQNQKLVGVLSEDFSSLSYFNNIKIEGNDSNKGVSNSNIIELDTVAVKLTKDNIGENYKALDALDILVIDNFDTSVLSKNQYEAIKEWVESGKVLVVGTGSNYSKTLSLFKDGFINAEIVGTETKRLNSLNEYIDDDSTGTLNGEILNINIKDSEVLLKEGNTPIVSKLNKKDGVIILSGIDLGIEPFIGWSSRDVFISKLISSNMPNVLKEVGSEGRQNNYNLNNILNTVPKEKLPNIRNVSILFVVYIMIIGPLGYFVLKKFNKRDYIWVTVPVMALAFSLFIYVIGSTTRINKPFSNLFSITIMEDKDDIDTKVYSSIISPSKNNLYVEEPEGVDLEFINDPNEYNRNTGLKEENKKLNLKVIYDGNKTYFEFQDMKPFKLNSFNFNKKDVALNELKSNLKFKEGKLQGEIVNTLDTDLESLYIISPFSIYELGDLKKGDTLDVKNVIKEYKNIDDLTRSFHMNPNATNNDRNKISQLEILFERMNIYGQNENDQNTYIIGSSKDMIKDKIKVNGNELVTYQNNIIAFKSNISFIEDGSVEYPYGLLKPSLDNKLGQGDYDEGRGAIYGNMSLNLTYKIKEDINIDIIRFKNTESLDYSSSFNGNFYILNIDEDKYEKMDISGADINIENPSRYVKNGQIKVRLENSENKNSDGRPSSVPLMSIKGGVK</sequence>
<dbReference type="AlphaFoldDB" id="A0A2S6FZE1"/>
<evidence type="ECO:0000313" key="3">
    <source>
        <dbReference type="EMBL" id="PPK48997.1"/>
    </source>
</evidence>
<dbReference type="InterPro" id="IPR029062">
    <property type="entry name" value="Class_I_gatase-like"/>
</dbReference>
<feature type="transmembrane region" description="Helical" evidence="2">
    <location>
        <begin position="379"/>
        <end position="398"/>
    </location>
</feature>
<dbReference type="SUPFAM" id="SSF52317">
    <property type="entry name" value="Class I glutamine amidotransferase-like"/>
    <property type="match status" value="1"/>
</dbReference>
<evidence type="ECO:0000256" key="1">
    <source>
        <dbReference type="SAM" id="MobiDB-lite"/>
    </source>
</evidence>
<proteinExistence type="predicted"/>